<feature type="compositionally biased region" description="Basic residues" evidence="1">
    <location>
        <begin position="1"/>
        <end position="10"/>
    </location>
</feature>
<proteinExistence type="predicted"/>
<feature type="region of interest" description="Disordered" evidence="1">
    <location>
        <begin position="74"/>
        <end position="117"/>
    </location>
</feature>
<comment type="caution">
    <text evidence="2">The sequence shown here is derived from an EMBL/GenBank/DDBJ whole genome shotgun (WGS) entry which is preliminary data.</text>
</comment>
<evidence type="ECO:0000313" key="2">
    <source>
        <dbReference type="EMBL" id="GFY80934.1"/>
    </source>
</evidence>
<accession>A0A7J0E361</accession>
<gene>
    <name evidence="2" type="ORF">Acr_01g0007430</name>
</gene>
<dbReference type="AlphaFoldDB" id="A0A7J0E361"/>
<name>A0A7J0E361_9ERIC</name>
<reference evidence="2 3" key="1">
    <citation type="submission" date="2019-07" db="EMBL/GenBank/DDBJ databases">
        <title>De Novo Assembly of kiwifruit Actinidia rufa.</title>
        <authorList>
            <person name="Sugita-Konishi S."/>
            <person name="Sato K."/>
            <person name="Mori E."/>
            <person name="Abe Y."/>
            <person name="Kisaki G."/>
            <person name="Hamano K."/>
            <person name="Suezawa K."/>
            <person name="Otani M."/>
            <person name="Fukuda T."/>
            <person name="Manabe T."/>
            <person name="Gomi K."/>
            <person name="Tabuchi M."/>
            <person name="Akimitsu K."/>
            <person name="Kataoka I."/>
        </authorList>
    </citation>
    <scope>NUCLEOTIDE SEQUENCE [LARGE SCALE GENOMIC DNA]</scope>
    <source>
        <strain evidence="3">cv. Fuchu</strain>
    </source>
</reference>
<sequence length="169" mass="17809">MVMGKNKKNKGGGSESATRSTDSKIRAIDVEDPIRAEALARPNVSSRAAAAPDKPMAGSLNTALLPIQICPKSREGKPKVAKAASMVPPEEDSEEDVPVADSDDISRSLGDEDSLCAPSVRQNAGEDITSSVVMLLIQMQIGLHRNPTGMVNVPPMSAFLLAIGNQTME</sequence>
<evidence type="ECO:0000313" key="3">
    <source>
        <dbReference type="Proteomes" id="UP000585474"/>
    </source>
</evidence>
<dbReference type="EMBL" id="BJWL01000001">
    <property type="protein sequence ID" value="GFY80934.1"/>
    <property type="molecule type" value="Genomic_DNA"/>
</dbReference>
<keyword evidence="3" id="KW-1185">Reference proteome</keyword>
<feature type="compositionally biased region" description="Acidic residues" evidence="1">
    <location>
        <begin position="89"/>
        <end position="103"/>
    </location>
</feature>
<organism evidence="2 3">
    <name type="scientific">Actinidia rufa</name>
    <dbReference type="NCBI Taxonomy" id="165716"/>
    <lineage>
        <taxon>Eukaryota</taxon>
        <taxon>Viridiplantae</taxon>
        <taxon>Streptophyta</taxon>
        <taxon>Embryophyta</taxon>
        <taxon>Tracheophyta</taxon>
        <taxon>Spermatophyta</taxon>
        <taxon>Magnoliopsida</taxon>
        <taxon>eudicotyledons</taxon>
        <taxon>Gunneridae</taxon>
        <taxon>Pentapetalae</taxon>
        <taxon>asterids</taxon>
        <taxon>Ericales</taxon>
        <taxon>Actinidiaceae</taxon>
        <taxon>Actinidia</taxon>
    </lineage>
</organism>
<protein>
    <submittedName>
        <fullName evidence="2">Uncharacterized protein</fullName>
    </submittedName>
</protein>
<feature type="region of interest" description="Disordered" evidence="1">
    <location>
        <begin position="1"/>
        <end position="29"/>
    </location>
</feature>
<dbReference type="Proteomes" id="UP000585474">
    <property type="component" value="Unassembled WGS sequence"/>
</dbReference>
<evidence type="ECO:0000256" key="1">
    <source>
        <dbReference type="SAM" id="MobiDB-lite"/>
    </source>
</evidence>